<protein>
    <submittedName>
        <fullName evidence="2">Uncharacterized protein</fullName>
    </submittedName>
</protein>
<dbReference type="AlphaFoldDB" id="A0A9W9VSX6"/>
<accession>A0A9W9VSX6</accession>
<dbReference type="Proteomes" id="UP001147747">
    <property type="component" value="Unassembled WGS sequence"/>
</dbReference>
<dbReference type="EMBL" id="JAPZBU010000009">
    <property type="protein sequence ID" value="KAJ5388555.1"/>
    <property type="molecule type" value="Genomic_DNA"/>
</dbReference>
<keyword evidence="3" id="KW-1185">Reference proteome</keyword>
<dbReference type="RefSeq" id="XP_056486353.1">
    <property type="nucleotide sequence ID" value="XM_056635733.1"/>
</dbReference>
<proteinExistence type="predicted"/>
<evidence type="ECO:0000256" key="1">
    <source>
        <dbReference type="SAM" id="MobiDB-lite"/>
    </source>
</evidence>
<name>A0A9W9VSX6_9EURO</name>
<reference evidence="2" key="2">
    <citation type="journal article" date="2023" name="IMA Fungus">
        <title>Comparative genomic study of the Penicillium genus elucidates a diverse pangenome and 15 lateral gene transfer events.</title>
        <authorList>
            <person name="Petersen C."/>
            <person name="Sorensen T."/>
            <person name="Nielsen M.R."/>
            <person name="Sondergaard T.E."/>
            <person name="Sorensen J.L."/>
            <person name="Fitzpatrick D.A."/>
            <person name="Frisvad J.C."/>
            <person name="Nielsen K.L."/>
        </authorList>
    </citation>
    <scope>NUCLEOTIDE SEQUENCE</scope>
    <source>
        <strain evidence="2">IBT 29677</strain>
    </source>
</reference>
<evidence type="ECO:0000313" key="3">
    <source>
        <dbReference type="Proteomes" id="UP001147747"/>
    </source>
</evidence>
<organism evidence="2 3">
    <name type="scientific">Penicillium cosmopolitanum</name>
    <dbReference type="NCBI Taxonomy" id="1131564"/>
    <lineage>
        <taxon>Eukaryota</taxon>
        <taxon>Fungi</taxon>
        <taxon>Dikarya</taxon>
        <taxon>Ascomycota</taxon>
        <taxon>Pezizomycotina</taxon>
        <taxon>Eurotiomycetes</taxon>
        <taxon>Eurotiomycetidae</taxon>
        <taxon>Eurotiales</taxon>
        <taxon>Aspergillaceae</taxon>
        <taxon>Penicillium</taxon>
    </lineage>
</organism>
<comment type="caution">
    <text evidence="2">The sequence shown here is derived from an EMBL/GenBank/DDBJ whole genome shotgun (WGS) entry which is preliminary data.</text>
</comment>
<evidence type="ECO:0000313" key="2">
    <source>
        <dbReference type="EMBL" id="KAJ5388555.1"/>
    </source>
</evidence>
<dbReference type="OrthoDB" id="3481585at2759"/>
<feature type="region of interest" description="Disordered" evidence="1">
    <location>
        <begin position="1"/>
        <end position="20"/>
    </location>
</feature>
<reference evidence="2" key="1">
    <citation type="submission" date="2022-12" db="EMBL/GenBank/DDBJ databases">
        <authorList>
            <person name="Petersen C."/>
        </authorList>
    </citation>
    <scope>NUCLEOTIDE SEQUENCE</scope>
    <source>
        <strain evidence="2">IBT 29677</strain>
    </source>
</reference>
<sequence length="198" mass="23426">MTDEEIGARETNNQEELRKWPRTLQNEEMYDDMHCNNCFVQAHGRQELGKLYIPFLEQRIGRQKVQLVQGIDEKMDNLSRNSFECPNKWTHEIYNITDGYSEIWRASETSDEFYSMGVLSCYKALINFLSRTKNAGKNNNCRNWHGMEGQMDGMRKDYDHRLVQLEWIKDIILQVKEPGNVEKTAEWALGDTTRLLYF</sequence>
<gene>
    <name evidence="2" type="ORF">N7509_011096</name>
</gene>
<dbReference type="GeneID" id="81374713"/>